<dbReference type="InterPro" id="IPR000073">
    <property type="entry name" value="AB_hydrolase_1"/>
</dbReference>
<keyword evidence="4" id="KW-1185">Reference proteome</keyword>
<evidence type="ECO:0000313" key="4">
    <source>
        <dbReference type="Proteomes" id="UP000664904"/>
    </source>
</evidence>
<dbReference type="AlphaFoldDB" id="A0A975HL05"/>
<sequence>MLLNYKLTQATNQTSTLPVVLLHGLFGSLENLNIIGKALGENYDIINMDLRNHGLSPHAATHNYPSLANDVVETLKGLNIEKAYIVGHSMGGKVAMQIAHRHPDMVAKLVVLDIAPVAYHSRHDAIFSALNAVANVTISSRTQADEIMSVYIKEMGVRQFLLKSLQKNDSGEFNWRFNLDVLSAQYQNILTNIDANDSCLCETLFVKGSESDYILVEHRDVIAKLFPNSKGRVVHGAGHWLHAEKPLVVNKAIIDFLQ</sequence>
<dbReference type="PRINTS" id="PR00111">
    <property type="entry name" value="ABHYDROLASE"/>
</dbReference>
<name>A0A975HL05_9GAMM</name>
<dbReference type="SUPFAM" id="SSF53474">
    <property type="entry name" value="alpha/beta-Hydrolases"/>
    <property type="match status" value="1"/>
</dbReference>
<dbReference type="PANTHER" id="PTHR46118:SF4">
    <property type="entry name" value="PROTEIN ABHD11"/>
    <property type="match status" value="1"/>
</dbReference>
<dbReference type="PANTHER" id="PTHR46118">
    <property type="entry name" value="PROTEIN ABHD11"/>
    <property type="match status" value="1"/>
</dbReference>
<organism evidence="3 4">
    <name type="scientific">Pseudoalteromonas xiamenensis</name>
    <dbReference type="NCBI Taxonomy" id="882626"/>
    <lineage>
        <taxon>Bacteria</taxon>
        <taxon>Pseudomonadati</taxon>
        <taxon>Pseudomonadota</taxon>
        <taxon>Gammaproteobacteria</taxon>
        <taxon>Alteromonadales</taxon>
        <taxon>Pseudoalteromonadaceae</taxon>
        <taxon>Pseudoalteromonas</taxon>
    </lineage>
</organism>
<evidence type="ECO:0000313" key="3">
    <source>
        <dbReference type="EMBL" id="QTH71529.1"/>
    </source>
</evidence>
<dbReference type="Proteomes" id="UP000664904">
    <property type="component" value="Chromosome"/>
</dbReference>
<dbReference type="Pfam" id="PF00561">
    <property type="entry name" value="Abhydrolase_1"/>
    <property type="match status" value="1"/>
</dbReference>
<dbReference type="Gene3D" id="3.40.50.1820">
    <property type="entry name" value="alpha/beta hydrolase"/>
    <property type="match status" value="1"/>
</dbReference>
<gene>
    <name evidence="3" type="ORF">J5O05_00645</name>
</gene>
<dbReference type="GO" id="GO:0016787">
    <property type="term" value="F:hydrolase activity"/>
    <property type="evidence" value="ECO:0007669"/>
    <property type="project" value="UniProtKB-KW"/>
</dbReference>
<protein>
    <submittedName>
        <fullName evidence="3">Alpha/beta fold hydrolase</fullName>
    </submittedName>
</protein>
<dbReference type="EMBL" id="CP072133">
    <property type="protein sequence ID" value="QTH71529.1"/>
    <property type="molecule type" value="Genomic_DNA"/>
</dbReference>
<dbReference type="RefSeq" id="WP_208843155.1">
    <property type="nucleotide sequence ID" value="NZ_CP072133.1"/>
</dbReference>
<feature type="domain" description="AB hydrolase-1" evidence="2">
    <location>
        <begin position="18"/>
        <end position="246"/>
    </location>
</feature>
<evidence type="ECO:0000259" key="2">
    <source>
        <dbReference type="Pfam" id="PF00561"/>
    </source>
</evidence>
<accession>A0A975HL05</accession>
<evidence type="ECO:0000256" key="1">
    <source>
        <dbReference type="ARBA" id="ARBA00022801"/>
    </source>
</evidence>
<reference evidence="3" key="1">
    <citation type="submission" date="2021-03" db="EMBL/GenBank/DDBJ databases">
        <title>Complete Genome of Pseudoalteromonas xiamenensis STKMTI.2, a new potential marine bacterium producing anti-Vibrio compounds.</title>
        <authorList>
            <person name="Handayani D.P."/>
            <person name="Isnansetyo A."/>
            <person name="Istiqomah I."/>
            <person name="Jumina J."/>
        </authorList>
    </citation>
    <scope>NUCLEOTIDE SEQUENCE</scope>
    <source>
        <strain evidence="3">STKMTI.2</strain>
    </source>
</reference>
<keyword evidence="1 3" id="KW-0378">Hydrolase</keyword>
<dbReference type="InterPro" id="IPR029058">
    <property type="entry name" value="AB_hydrolase_fold"/>
</dbReference>
<proteinExistence type="predicted"/>
<dbReference type="KEGG" id="pxi:J5O05_00645"/>